<dbReference type="InterPro" id="IPR011256">
    <property type="entry name" value="Reg_factor_effector_dom_sf"/>
</dbReference>
<reference evidence="2 3" key="1">
    <citation type="submission" date="2021-01" db="EMBL/GenBank/DDBJ databases">
        <title>Genomic Encyclopedia of Type Strains, Phase IV (KMG-IV): sequencing the most valuable type-strain genomes for metagenomic binning, comparative biology and taxonomic classification.</title>
        <authorList>
            <person name="Goeker M."/>
        </authorList>
    </citation>
    <scope>NUCLEOTIDE SEQUENCE [LARGE SCALE GENOMIC DNA]</scope>
    <source>
        <strain evidence="2 3">DSM 104297</strain>
    </source>
</reference>
<name>A0ABS2QTZ0_9BACI</name>
<feature type="domain" description="AraC effector-binding" evidence="1">
    <location>
        <begin position="1"/>
        <end position="156"/>
    </location>
</feature>
<dbReference type="Pfam" id="PF14526">
    <property type="entry name" value="Cass2"/>
    <property type="match status" value="1"/>
</dbReference>
<accession>A0ABS2QTZ0</accession>
<evidence type="ECO:0000313" key="3">
    <source>
        <dbReference type="Proteomes" id="UP000809829"/>
    </source>
</evidence>
<dbReference type="Proteomes" id="UP000809829">
    <property type="component" value="Unassembled WGS sequence"/>
</dbReference>
<gene>
    <name evidence="2" type="ORF">JOC83_001777</name>
</gene>
<dbReference type="PANTHER" id="PTHR36444">
    <property type="entry name" value="TRANSCRIPTIONAL REGULATOR PROTEIN YOBU-RELATED"/>
    <property type="match status" value="1"/>
</dbReference>
<evidence type="ECO:0000259" key="1">
    <source>
        <dbReference type="SMART" id="SM00871"/>
    </source>
</evidence>
<comment type="caution">
    <text evidence="2">The sequence shown here is derived from an EMBL/GenBank/DDBJ whole genome shotgun (WGS) entry which is preliminary data.</text>
</comment>
<dbReference type="SMART" id="SM00871">
    <property type="entry name" value="AraC_E_bind"/>
    <property type="match status" value="1"/>
</dbReference>
<dbReference type="InterPro" id="IPR010499">
    <property type="entry name" value="AraC_E-bd"/>
</dbReference>
<sequence>MQGKIVVKRGFSVVGVAKKGSHQNEKDATLISDLWEEILSRQLEVADTLENDVITGICIPPRSDDYFYIAGMEVCETERIPEGMSVHTFPTFTYVRYTHKGSVKHLFRTYEAIWSDWFPKTGYELVDGPELEVVTVDKASHPFSDQYEMDIYLPIKIGS</sequence>
<proteinExistence type="predicted"/>
<keyword evidence="3" id="KW-1185">Reference proteome</keyword>
<dbReference type="InterPro" id="IPR053182">
    <property type="entry name" value="YobU-like_regulator"/>
</dbReference>
<dbReference type="Gene3D" id="3.20.80.10">
    <property type="entry name" value="Regulatory factor, effector binding domain"/>
    <property type="match status" value="1"/>
</dbReference>
<dbReference type="PANTHER" id="PTHR36444:SF3">
    <property type="entry name" value="TRANSCRIPTIONAL ACTIVATOR, PUTATIVE-RELATED"/>
    <property type="match status" value="1"/>
</dbReference>
<dbReference type="SUPFAM" id="SSF55136">
    <property type="entry name" value="Probable bacterial effector-binding domain"/>
    <property type="match status" value="1"/>
</dbReference>
<evidence type="ECO:0000313" key="2">
    <source>
        <dbReference type="EMBL" id="MBM7702930.1"/>
    </source>
</evidence>
<protein>
    <submittedName>
        <fullName evidence="2">AraC family transcriptional regulator</fullName>
    </submittedName>
</protein>
<dbReference type="InterPro" id="IPR029441">
    <property type="entry name" value="Cass2"/>
</dbReference>
<dbReference type="EMBL" id="JAFBFC010000003">
    <property type="protein sequence ID" value="MBM7702930.1"/>
    <property type="molecule type" value="Genomic_DNA"/>
</dbReference>
<dbReference type="RefSeq" id="WP_205186337.1">
    <property type="nucleotide sequence ID" value="NZ_JAFBFC010000003.1"/>
</dbReference>
<organism evidence="2 3">
    <name type="scientific">Priestia iocasae</name>
    <dbReference type="NCBI Taxonomy" id="2291674"/>
    <lineage>
        <taxon>Bacteria</taxon>
        <taxon>Bacillati</taxon>
        <taxon>Bacillota</taxon>
        <taxon>Bacilli</taxon>
        <taxon>Bacillales</taxon>
        <taxon>Bacillaceae</taxon>
        <taxon>Priestia</taxon>
    </lineage>
</organism>